<keyword evidence="1" id="KW-0812">Transmembrane</keyword>
<reference evidence="4" key="1">
    <citation type="journal article" date="2019" name="Int. J. Syst. Evol. Microbiol.">
        <title>The Global Catalogue of Microorganisms (GCM) 10K type strain sequencing project: providing services to taxonomists for standard genome sequencing and annotation.</title>
        <authorList>
            <consortium name="The Broad Institute Genomics Platform"/>
            <consortium name="The Broad Institute Genome Sequencing Center for Infectious Disease"/>
            <person name="Wu L."/>
            <person name="Ma J."/>
        </authorList>
    </citation>
    <scope>NUCLEOTIDE SEQUENCE [LARGE SCALE GENOMIC DNA]</scope>
    <source>
        <strain evidence="4">CCM 4481</strain>
    </source>
</reference>
<feature type="transmembrane region" description="Helical" evidence="1">
    <location>
        <begin position="60"/>
        <end position="77"/>
    </location>
</feature>
<dbReference type="RefSeq" id="WP_266152416.1">
    <property type="nucleotide sequence ID" value="NZ_CP064028.1"/>
</dbReference>
<feature type="transmembrane region" description="Helical" evidence="1">
    <location>
        <begin position="147"/>
        <end position="167"/>
    </location>
</feature>
<feature type="transmembrane region" description="Helical" evidence="1">
    <location>
        <begin position="242"/>
        <end position="264"/>
    </location>
</feature>
<keyword evidence="3" id="KW-0808">Transferase</keyword>
<keyword evidence="4" id="KW-1185">Reference proteome</keyword>
<feature type="transmembrane region" description="Helical" evidence="1">
    <location>
        <begin position="334"/>
        <end position="351"/>
    </location>
</feature>
<evidence type="ECO:0000256" key="1">
    <source>
        <dbReference type="SAM" id="Phobius"/>
    </source>
</evidence>
<dbReference type="InterPro" id="IPR050623">
    <property type="entry name" value="Glucan_succinyl_AcylTrfase"/>
</dbReference>
<feature type="domain" description="Acyltransferase 3" evidence="2">
    <location>
        <begin position="12"/>
        <end position="349"/>
    </location>
</feature>
<dbReference type="Proteomes" id="UP001595961">
    <property type="component" value="Unassembled WGS sequence"/>
</dbReference>
<evidence type="ECO:0000313" key="3">
    <source>
        <dbReference type="EMBL" id="MFC4526718.1"/>
    </source>
</evidence>
<evidence type="ECO:0000313" key="4">
    <source>
        <dbReference type="Proteomes" id="UP001595961"/>
    </source>
</evidence>
<feature type="transmembrane region" description="Helical" evidence="1">
    <location>
        <begin position="16"/>
        <end position="40"/>
    </location>
</feature>
<dbReference type="PANTHER" id="PTHR36927:SF3">
    <property type="entry name" value="GLUCANS BIOSYNTHESIS PROTEIN C"/>
    <property type="match status" value="1"/>
</dbReference>
<feature type="transmembrane region" description="Helical" evidence="1">
    <location>
        <begin position="270"/>
        <end position="288"/>
    </location>
</feature>
<keyword evidence="1" id="KW-0472">Membrane</keyword>
<protein>
    <submittedName>
        <fullName evidence="3">Acyltransferase family protein</fullName>
    </submittedName>
</protein>
<accession>A0ABV9C1D2</accession>
<comment type="caution">
    <text evidence="3">The sequence shown here is derived from an EMBL/GenBank/DDBJ whole genome shotgun (WGS) entry which is preliminary data.</text>
</comment>
<feature type="transmembrane region" description="Helical" evidence="1">
    <location>
        <begin position="309"/>
        <end position="328"/>
    </location>
</feature>
<dbReference type="EMBL" id="JBHSGA010000015">
    <property type="protein sequence ID" value="MFC4526718.1"/>
    <property type="molecule type" value="Genomic_DNA"/>
</dbReference>
<feature type="transmembrane region" description="Helical" evidence="1">
    <location>
        <begin position="179"/>
        <end position="198"/>
    </location>
</feature>
<dbReference type="InterPro" id="IPR002656">
    <property type="entry name" value="Acyl_transf_3_dom"/>
</dbReference>
<dbReference type="PANTHER" id="PTHR36927">
    <property type="entry name" value="BLR4337 PROTEIN"/>
    <property type="match status" value="1"/>
</dbReference>
<proteinExistence type="predicted"/>
<dbReference type="Pfam" id="PF01757">
    <property type="entry name" value="Acyl_transf_3"/>
    <property type="match status" value="1"/>
</dbReference>
<organism evidence="3 4">
    <name type="scientific">Dyella halodurans</name>
    <dbReference type="NCBI Taxonomy" id="1920171"/>
    <lineage>
        <taxon>Bacteria</taxon>
        <taxon>Pseudomonadati</taxon>
        <taxon>Pseudomonadota</taxon>
        <taxon>Gammaproteobacteria</taxon>
        <taxon>Lysobacterales</taxon>
        <taxon>Rhodanobacteraceae</taxon>
        <taxon>Dyella</taxon>
    </lineage>
</organism>
<name>A0ABV9C1D2_9GAMM</name>
<evidence type="ECO:0000259" key="2">
    <source>
        <dbReference type="Pfam" id="PF01757"/>
    </source>
</evidence>
<feature type="transmembrane region" description="Helical" evidence="1">
    <location>
        <begin position="93"/>
        <end position="111"/>
    </location>
</feature>
<dbReference type="GO" id="GO:0016746">
    <property type="term" value="F:acyltransferase activity"/>
    <property type="evidence" value="ECO:0007669"/>
    <property type="project" value="UniProtKB-KW"/>
</dbReference>
<sequence length="388" mass="45075">MLTGNALKERYDFLDWLRVIAIFVLFFFHTGMIFVGWGWHIVNNQTIPSLQWPMDIAHRLRMPLLFVIAGAGMWFALQRRSTGKFLKERTIKLLLPLIAGMFLIVPPQIYYERLLRGQWSGSYLAFYAQRVLQFIPYPTGDFSWHHLWFILYLYVYVLVLLPVMLWWRRVTPPLAPGVWLYALGVPLGLNEALLKPLFPEAHTLVSDWYIFNHYLLLTAYGYVMASIPGVWKWLSDHRRWSLAAGIASFALLILLFNVGVIAHGSAADGIGANIFTWFWMMVFLGYGYRHLSFANPLLIWAREASYPVYILHQTVIVMLGYYIIQYPWTPWTKYFVVLSLSMGACFVLYEGSVRRFAALRLVFGMKSQPARHRAVSALARRAVRDDMQ</sequence>
<keyword evidence="3" id="KW-0012">Acyltransferase</keyword>
<feature type="transmembrane region" description="Helical" evidence="1">
    <location>
        <begin position="210"/>
        <end position="230"/>
    </location>
</feature>
<gene>
    <name evidence="3" type="ORF">ACFO5W_08720</name>
</gene>
<keyword evidence="1" id="KW-1133">Transmembrane helix</keyword>